<feature type="transmembrane region" description="Helical" evidence="7">
    <location>
        <begin position="155"/>
        <end position="178"/>
    </location>
</feature>
<dbReference type="GO" id="GO:0005886">
    <property type="term" value="C:plasma membrane"/>
    <property type="evidence" value="ECO:0007669"/>
    <property type="project" value="UniProtKB-SubCell"/>
</dbReference>
<feature type="transmembrane region" description="Helical" evidence="7">
    <location>
        <begin position="246"/>
        <end position="267"/>
    </location>
</feature>
<proteinExistence type="predicted"/>
<comment type="subcellular location">
    <subcellularLocation>
        <location evidence="1">Cell membrane</location>
        <topology evidence="1">Multi-pass membrane protein</topology>
    </subcellularLocation>
</comment>
<feature type="transmembrane region" description="Helical" evidence="7">
    <location>
        <begin position="304"/>
        <end position="325"/>
    </location>
</feature>
<keyword evidence="6 7" id="KW-0472">Membrane</keyword>
<evidence type="ECO:0000256" key="4">
    <source>
        <dbReference type="ARBA" id="ARBA00022692"/>
    </source>
</evidence>
<feature type="transmembrane region" description="Helical" evidence="7">
    <location>
        <begin position="12"/>
        <end position="33"/>
    </location>
</feature>
<keyword evidence="5 7" id="KW-1133">Transmembrane helix</keyword>
<evidence type="ECO:0000256" key="6">
    <source>
        <dbReference type="ARBA" id="ARBA00023136"/>
    </source>
</evidence>
<protein>
    <submittedName>
        <fullName evidence="8">Lin0332 protein</fullName>
    </submittedName>
</protein>
<dbReference type="SUPFAM" id="SSF103473">
    <property type="entry name" value="MFS general substrate transporter"/>
    <property type="match status" value="1"/>
</dbReference>
<organism evidence="8 9">
    <name type="scientific">Listeria innocua serovar 6a (strain ATCC BAA-680 / CLIP 11262)</name>
    <dbReference type="NCBI Taxonomy" id="272626"/>
    <lineage>
        <taxon>Bacteria</taxon>
        <taxon>Bacillati</taxon>
        <taxon>Bacillota</taxon>
        <taxon>Bacilli</taxon>
        <taxon>Bacillales</taxon>
        <taxon>Listeriaceae</taxon>
        <taxon>Listeria</taxon>
    </lineage>
</organism>
<evidence type="ECO:0000256" key="1">
    <source>
        <dbReference type="ARBA" id="ARBA00004651"/>
    </source>
</evidence>
<dbReference type="RefSeq" id="WP_010990336.1">
    <property type="nucleotide sequence ID" value="NC_003212.1"/>
</dbReference>
<evidence type="ECO:0000313" key="8">
    <source>
        <dbReference type="EMBL" id="CAC95565.1"/>
    </source>
</evidence>
<reference evidence="8 9" key="1">
    <citation type="journal article" date="2001" name="Science">
        <title>Comparative genomics of Listeria species.</title>
        <authorList>
            <person name="Glaser P."/>
            <person name="Frangeul L."/>
            <person name="Buchrieser C."/>
            <person name="Rusniok C."/>
            <person name="Amend A."/>
            <person name="Baquero F."/>
            <person name="Berche P."/>
            <person name="Bloecker H."/>
            <person name="Brandt P."/>
            <person name="Chakraborty T."/>
            <person name="Charbit A."/>
            <person name="Chetouani F."/>
            <person name="Couve E."/>
            <person name="de Daruvar A."/>
            <person name="Dehoux P."/>
            <person name="Domann E."/>
            <person name="Dominguez-Bernal G."/>
            <person name="Duchaud E."/>
            <person name="Durant L."/>
            <person name="Dussurget O."/>
            <person name="Entian K.-D."/>
            <person name="Fsihi H."/>
            <person name="Garcia-del Portillo F."/>
            <person name="Garrido P."/>
            <person name="Gautier L."/>
            <person name="Goebel W."/>
            <person name="Gomez-Lopez N."/>
            <person name="Hain T."/>
            <person name="Hauf J."/>
            <person name="Jackson D."/>
            <person name="Jones L.-M."/>
            <person name="Kaerst U."/>
            <person name="Kreft J."/>
            <person name="Kuhn M."/>
            <person name="Kunst F."/>
            <person name="Kurapkat G."/>
            <person name="Madueno E."/>
            <person name="Maitournam A."/>
            <person name="Mata Vicente J."/>
            <person name="Ng E."/>
            <person name="Nedjari H."/>
            <person name="Nordsiek G."/>
            <person name="Novella S."/>
            <person name="de Pablos B."/>
            <person name="Perez-Diaz J.-C."/>
            <person name="Purcell R."/>
            <person name="Remmel B."/>
            <person name="Rose M."/>
            <person name="Schlueter T."/>
            <person name="Simoes N."/>
            <person name="Tierrez A."/>
            <person name="Vazquez-Boland J.-A."/>
            <person name="Voss H."/>
            <person name="Wehland J."/>
            <person name="Cossart P."/>
        </authorList>
    </citation>
    <scope>NUCLEOTIDE SEQUENCE [LARGE SCALE GENOMIC DNA]</scope>
    <source>
        <strain evidence="9">ATCC BAA-680 / CLIP 11262</strain>
    </source>
</reference>
<accession>Q92EX6</accession>
<keyword evidence="4 7" id="KW-0812">Transmembrane</keyword>
<dbReference type="eggNOG" id="COG2211">
    <property type="taxonomic scope" value="Bacteria"/>
</dbReference>
<dbReference type="CDD" id="cd06173">
    <property type="entry name" value="MFS_MefA_like"/>
    <property type="match status" value="1"/>
</dbReference>
<dbReference type="OrthoDB" id="2287060at2"/>
<dbReference type="KEGG" id="lin:lin0332"/>
<evidence type="ECO:0000256" key="3">
    <source>
        <dbReference type="ARBA" id="ARBA00022475"/>
    </source>
</evidence>
<dbReference type="PIR" id="AE1474">
    <property type="entry name" value="AE1474"/>
</dbReference>
<evidence type="ECO:0000256" key="5">
    <source>
        <dbReference type="ARBA" id="ARBA00022989"/>
    </source>
</evidence>
<keyword evidence="2" id="KW-0813">Transport</keyword>
<dbReference type="HOGENOM" id="CLU_034180_13_1_9"/>
<dbReference type="InterPro" id="IPR010290">
    <property type="entry name" value="TM_effector"/>
</dbReference>
<dbReference type="Pfam" id="PF05977">
    <property type="entry name" value="MFS_3"/>
    <property type="match status" value="1"/>
</dbReference>
<dbReference type="STRING" id="272626.gene:17564659"/>
<dbReference type="PANTHER" id="PTHR23513:SF6">
    <property type="entry name" value="MAJOR FACILITATOR SUPERFAMILY ASSOCIATED DOMAIN-CONTAINING PROTEIN"/>
    <property type="match status" value="1"/>
</dbReference>
<dbReference type="GeneID" id="93233782"/>
<dbReference type="InterPro" id="IPR036259">
    <property type="entry name" value="MFS_trans_sf"/>
</dbReference>
<gene>
    <name evidence="8" type="ordered locus">lin0332</name>
</gene>
<evidence type="ECO:0000256" key="7">
    <source>
        <dbReference type="SAM" id="Phobius"/>
    </source>
</evidence>
<dbReference type="EMBL" id="AL596164">
    <property type="protein sequence ID" value="CAC95565.1"/>
    <property type="molecule type" value="Genomic_DNA"/>
</dbReference>
<evidence type="ECO:0000313" key="9">
    <source>
        <dbReference type="Proteomes" id="UP000002513"/>
    </source>
</evidence>
<dbReference type="AlphaFoldDB" id="Q92EX6"/>
<feature type="transmembrane region" description="Helical" evidence="7">
    <location>
        <begin position="337"/>
        <end position="360"/>
    </location>
</feature>
<feature type="transmembrane region" description="Helical" evidence="7">
    <location>
        <begin position="213"/>
        <end position="234"/>
    </location>
</feature>
<sequence>MLKNKNFRYLWLGRLISNAGDSMYYIVLSWYILTLTNNSFWVGVVNFAIFIPNIFSFLFGHWIDTHSKKRSLLLCEFGQLFAILIMVISILLDFQSPLLLCVLAFLASLFGMNTYTIQDAMTPFIIKKEQLASAQSYMSVAYNGTEYLFNALTGFLINIFSTITLLVANIFTFLFAIFSFSKIKEPTDANNKEPEPFLKNVFKGFIELFQNKTILFIAIGGGMANFMFGGLNVYQVLIAKEQGSAIVLGLLTSTMAIGTLIGSTLLATLLLKFMEIGKVLTLCTLMFGLTMLISSYFVNSSLIILIWGIASTFLGVTHVVQKPFFQVLIQKEHLGKVFSALYSLSVATLPIGALLFGYFSSHSLNSSIFLLIFGGTYLLISFIYFVNKHIFKFTISDKIKKGLLS</sequence>
<feature type="transmembrane region" description="Helical" evidence="7">
    <location>
        <begin position="39"/>
        <end position="59"/>
    </location>
</feature>
<dbReference type="Proteomes" id="UP000002513">
    <property type="component" value="Chromosome"/>
</dbReference>
<keyword evidence="3" id="KW-1003">Cell membrane</keyword>
<name>Q92EX6_LISIN</name>
<feature type="transmembrane region" description="Helical" evidence="7">
    <location>
        <begin position="279"/>
        <end position="298"/>
    </location>
</feature>
<dbReference type="PANTHER" id="PTHR23513">
    <property type="entry name" value="INTEGRAL MEMBRANE EFFLUX PROTEIN-RELATED"/>
    <property type="match status" value="1"/>
</dbReference>
<evidence type="ECO:0000256" key="2">
    <source>
        <dbReference type="ARBA" id="ARBA00022448"/>
    </source>
</evidence>
<feature type="transmembrane region" description="Helical" evidence="7">
    <location>
        <begin position="71"/>
        <end position="91"/>
    </location>
</feature>
<feature type="transmembrane region" description="Helical" evidence="7">
    <location>
        <begin position="366"/>
        <end position="386"/>
    </location>
</feature>
<feature type="transmembrane region" description="Helical" evidence="7">
    <location>
        <begin position="97"/>
        <end position="118"/>
    </location>
</feature>
<dbReference type="Gene3D" id="1.20.1250.20">
    <property type="entry name" value="MFS general substrate transporter like domains"/>
    <property type="match status" value="1"/>
</dbReference>